<dbReference type="InterPro" id="IPR024176">
    <property type="entry name" value="Citrate_synthase_bac-typ"/>
</dbReference>
<dbReference type="AlphaFoldDB" id="A0A0G1IKD4"/>
<name>A0A0G1IKD4_9BACT</name>
<dbReference type="PIRSF" id="PIRSF001369">
    <property type="entry name" value="Citrate_synth"/>
    <property type="match status" value="1"/>
</dbReference>
<evidence type="ECO:0000256" key="6">
    <source>
        <dbReference type="PIRSR" id="PIRSR001369-1"/>
    </source>
</evidence>
<dbReference type="Gene3D" id="1.10.230.10">
    <property type="entry name" value="Cytochrome P450-Terp, domain 2"/>
    <property type="match status" value="1"/>
</dbReference>
<comment type="pathway">
    <text evidence="1">Carbohydrate metabolism; tricarboxylic acid cycle.</text>
</comment>
<comment type="similarity">
    <text evidence="2 5">Belongs to the citrate synthase family.</text>
</comment>
<evidence type="ECO:0000256" key="2">
    <source>
        <dbReference type="ARBA" id="ARBA00010566"/>
    </source>
</evidence>
<comment type="caution">
    <text evidence="7">The sequence shown here is derived from an EMBL/GenBank/DDBJ whole genome shotgun (WGS) entry which is preliminary data.</text>
</comment>
<dbReference type="GO" id="GO:0006099">
    <property type="term" value="P:tricarboxylic acid cycle"/>
    <property type="evidence" value="ECO:0007669"/>
    <property type="project" value="UniProtKB-UniPathway"/>
</dbReference>
<dbReference type="GO" id="GO:0005975">
    <property type="term" value="P:carbohydrate metabolic process"/>
    <property type="evidence" value="ECO:0007669"/>
    <property type="project" value="TreeGrafter"/>
</dbReference>
<dbReference type="UniPathway" id="UPA00223"/>
<evidence type="ECO:0000313" key="8">
    <source>
        <dbReference type="Proteomes" id="UP000034087"/>
    </source>
</evidence>
<dbReference type="PANTHER" id="PTHR11739">
    <property type="entry name" value="CITRATE SYNTHASE"/>
    <property type="match status" value="1"/>
</dbReference>
<dbReference type="Pfam" id="PF00285">
    <property type="entry name" value="Citrate_synt"/>
    <property type="match status" value="1"/>
</dbReference>
<evidence type="ECO:0000256" key="3">
    <source>
        <dbReference type="ARBA" id="ARBA00022679"/>
    </source>
</evidence>
<dbReference type="InterPro" id="IPR036969">
    <property type="entry name" value="Citrate_synthase_sf"/>
</dbReference>
<accession>A0A0G1IKD4</accession>
<feature type="active site" evidence="6">
    <location>
        <position position="271"/>
    </location>
</feature>
<dbReference type="InterPro" id="IPR016142">
    <property type="entry name" value="Citrate_synth-like_lrg_a-sub"/>
</dbReference>
<sequence>MQYKKGLRGYIAGQTSICELNEKTKRITYRGRDIETLAGKVPFEEVAYLLLGSRHASWFELNEFKIRVCTSFCSFGLGKWEKVAETLAALPPEAHSMELLRHIINAFAMYDDRRKPQDEAHDREIAIDLVGLMIYFVALVQRHKEGLSPLLIIPSDKGSLAANIFYLLGKKPSPLEVEVMDVLFTLYAEHEFNGSTFGGVRMAATLDTDIYSGMINGVGNLKGLRHGGANEATWGLIQSFADVVDVEDYLLKKIGETLEQKAGWKMPGFGHAVYKTGDARVPIIKDYIYRLSREKKNMIYFDICCKIEQAMLKAHRLYPLKKYPSFRWWFPNIDFWAAPVYYLMGIPHYLNTPLFAASRIAGWAAHWIECKYELKEKLIRPRAKYIGPKPQT</sequence>
<evidence type="ECO:0000256" key="5">
    <source>
        <dbReference type="PIRNR" id="PIRNR001369"/>
    </source>
</evidence>
<dbReference type="InterPro" id="IPR016143">
    <property type="entry name" value="Citrate_synth-like_sm_a-sub"/>
</dbReference>
<protein>
    <recommendedName>
        <fullName evidence="5">Citrate synthase</fullName>
    </recommendedName>
</protein>
<dbReference type="Gene3D" id="1.10.580.10">
    <property type="entry name" value="Citrate Synthase, domain 1"/>
    <property type="match status" value="1"/>
</dbReference>
<dbReference type="PRINTS" id="PR00143">
    <property type="entry name" value="CITRTSNTHASE"/>
</dbReference>
<dbReference type="EMBL" id="LCIR01000010">
    <property type="protein sequence ID" value="KKT59610.1"/>
    <property type="molecule type" value="Genomic_DNA"/>
</dbReference>
<dbReference type="InterPro" id="IPR002020">
    <property type="entry name" value="Citrate_synthase"/>
</dbReference>
<dbReference type="PANTHER" id="PTHR11739:SF4">
    <property type="entry name" value="CITRATE SYNTHASE, PEROXISOMAL"/>
    <property type="match status" value="1"/>
</dbReference>
<organism evidence="7 8">
    <name type="scientific">Candidatus Giovannonibacteria bacterium GW2011_GWA1_44_25</name>
    <dbReference type="NCBI Taxonomy" id="1618645"/>
    <lineage>
        <taxon>Bacteria</taxon>
        <taxon>Candidatus Giovannoniibacteriota</taxon>
    </lineage>
</organism>
<dbReference type="PATRIC" id="fig|1618645.3.peg.696"/>
<dbReference type="SUPFAM" id="SSF48256">
    <property type="entry name" value="Citrate synthase"/>
    <property type="match status" value="1"/>
</dbReference>
<comment type="catalytic activity">
    <reaction evidence="4">
        <text>oxaloacetate + acetyl-CoA + H2O = citrate + CoA + H(+)</text>
        <dbReference type="Rhea" id="RHEA:16845"/>
        <dbReference type="ChEBI" id="CHEBI:15377"/>
        <dbReference type="ChEBI" id="CHEBI:15378"/>
        <dbReference type="ChEBI" id="CHEBI:16452"/>
        <dbReference type="ChEBI" id="CHEBI:16947"/>
        <dbReference type="ChEBI" id="CHEBI:57287"/>
        <dbReference type="ChEBI" id="CHEBI:57288"/>
        <dbReference type="EC" id="2.3.3.16"/>
    </reaction>
</comment>
<evidence type="ECO:0000256" key="4">
    <source>
        <dbReference type="ARBA" id="ARBA00049288"/>
    </source>
</evidence>
<feature type="active site" evidence="6">
    <location>
        <position position="334"/>
    </location>
</feature>
<proteinExistence type="inferred from homology"/>
<evidence type="ECO:0000313" key="7">
    <source>
        <dbReference type="EMBL" id="KKT59610.1"/>
    </source>
</evidence>
<evidence type="ECO:0000256" key="1">
    <source>
        <dbReference type="ARBA" id="ARBA00005163"/>
    </source>
</evidence>
<dbReference type="GO" id="GO:0036440">
    <property type="term" value="F:citrate synthase activity"/>
    <property type="evidence" value="ECO:0007669"/>
    <property type="project" value="UniProtKB-EC"/>
</dbReference>
<keyword evidence="3 5" id="KW-0808">Transferase</keyword>
<reference evidence="7 8" key="1">
    <citation type="journal article" date="2015" name="Nature">
        <title>rRNA introns, odd ribosomes, and small enigmatic genomes across a large radiation of phyla.</title>
        <authorList>
            <person name="Brown C.T."/>
            <person name="Hug L.A."/>
            <person name="Thomas B.C."/>
            <person name="Sharon I."/>
            <person name="Castelle C.J."/>
            <person name="Singh A."/>
            <person name="Wilkins M.J."/>
            <person name="Williams K.H."/>
            <person name="Banfield J.F."/>
        </authorList>
    </citation>
    <scope>NUCLEOTIDE SEQUENCE [LARGE SCALE GENOMIC DNA]</scope>
</reference>
<gene>
    <name evidence="7" type="ORF">UW53_C0010G0020</name>
</gene>
<dbReference type="Proteomes" id="UP000034087">
    <property type="component" value="Unassembled WGS sequence"/>
</dbReference>